<evidence type="ECO:0000313" key="3">
    <source>
        <dbReference type="Proteomes" id="UP000000466"/>
    </source>
</evidence>
<keyword evidence="1" id="KW-1133">Transmembrane helix</keyword>
<keyword evidence="3" id="KW-1185">Reference proteome</keyword>
<feature type="transmembrane region" description="Helical" evidence="1">
    <location>
        <begin position="56"/>
        <end position="77"/>
    </location>
</feature>
<accession>K4KV56</accession>
<sequence length="121" mass="13626">MAMSDKPAPREDGIDPGFERFLRQLPEEQTISDEIAIRLAHARASAVASHARHRGYWPYLAIAASILLVGVMGLINFSNVPHNTELSVELAAELDMIMDENERELIDDLEFYQWLSEMEAG</sequence>
<evidence type="ECO:0008006" key="4">
    <source>
        <dbReference type="Google" id="ProtNLM"/>
    </source>
</evidence>
<evidence type="ECO:0000256" key="1">
    <source>
        <dbReference type="SAM" id="Phobius"/>
    </source>
</evidence>
<protein>
    <recommendedName>
        <fullName evidence="4">Transmembrane protein</fullName>
    </recommendedName>
</protein>
<keyword evidence="1" id="KW-0812">Transmembrane</keyword>
<dbReference type="AlphaFoldDB" id="K4KV56"/>
<name>K4KV56_SIMAS</name>
<dbReference type="STRING" id="1117647.M5M_03055"/>
<dbReference type="KEGG" id="saga:M5M_03055"/>
<organism evidence="2 3">
    <name type="scientific">Simiduia agarivorans (strain DSM 21679 / JCM 13881 / BCRC 17597 / SA1)</name>
    <dbReference type="NCBI Taxonomy" id="1117647"/>
    <lineage>
        <taxon>Bacteria</taxon>
        <taxon>Pseudomonadati</taxon>
        <taxon>Pseudomonadota</taxon>
        <taxon>Gammaproteobacteria</taxon>
        <taxon>Cellvibrionales</taxon>
        <taxon>Cellvibrionaceae</taxon>
        <taxon>Simiduia</taxon>
    </lineage>
</organism>
<dbReference type="Proteomes" id="UP000000466">
    <property type="component" value="Chromosome"/>
</dbReference>
<keyword evidence="1" id="KW-0472">Membrane</keyword>
<proteinExistence type="predicted"/>
<reference evidence="2 3" key="1">
    <citation type="journal article" date="2013" name="Genome Announc.">
        <title>Complete genome sequence of Simiduia agarivorans SA1(T), a marine bacterium able to degrade a variety of polysaccharides.</title>
        <authorList>
            <person name="Lin S.Y."/>
            <person name="Shieh W.Y."/>
            <person name="Chen J.S."/>
            <person name="Tang S.L."/>
        </authorList>
    </citation>
    <scope>NUCLEOTIDE SEQUENCE [LARGE SCALE GENOMIC DNA]</scope>
    <source>
        <strain evidence="3">DSM 21679 / JCM 13881 / BCRC 17597 / SA1</strain>
    </source>
</reference>
<evidence type="ECO:0000313" key="2">
    <source>
        <dbReference type="EMBL" id="AFU97822.1"/>
    </source>
</evidence>
<dbReference type="HOGENOM" id="CLU_2036473_0_0_6"/>
<gene>
    <name evidence="2" type="ordered locus">M5M_03055</name>
</gene>
<dbReference type="EMBL" id="CP003746">
    <property type="protein sequence ID" value="AFU97822.1"/>
    <property type="molecule type" value="Genomic_DNA"/>
</dbReference>